<keyword evidence="6" id="KW-0503">Monooxygenase</keyword>
<evidence type="ECO:0000256" key="2">
    <source>
        <dbReference type="ARBA" id="ARBA00010617"/>
    </source>
</evidence>
<name>A0A0D2P098_HYPSF</name>
<keyword evidence="6" id="KW-0349">Heme</keyword>
<dbReference type="Proteomes" id="UP000054270">
    <property type="component" value="Unassembled WGS sequence"/>
</dbReference>
<evidence type="ECO:0000256" key="1">
    <source>
        <dbReference type="ARBA" id="ARBA00001971"/>
    </source>
</evidence>
<keyword evidence="3 6" id="KW-0479">Metal-binding</keyword>
<proteinExistence type="inferred from homology"/>
<dbReference type="GO" id="GO:0005506">
    <property type="term" value="F:iron ion binding"/>
    <property type="evidence" value="ECO:0007669"/>
    <property type="project" value="InterPro"/>
</dbReference>
<dbReference type="GO" id="GO:0020037">
    <property type="term" value="F:heme binding"/>
    <property type="evidence" value="ECO:0007669"/>
    <property type="project" value="InterPro"/>
</dbReference>
<dbReference type="PANTHER" id="PTHR46206">
    <property type="entry name" value="CYTOCHROME P450"/>
    <property type="match status" value="1"/>
</dbReference>
<dbReference type="InterPro" id="IPR017972">
    <property type="entry name" value="Cyt_P450_CS"/>
</dbReference>
<keyword evidence="5 6" id="KW-0408">Iron</keyword>
<dbReference type="Pfam" id="PF00067">
    <property type="entry name" value="p450"/>
    <property type="match status" value="1"/>
</dbReference>
<sequence length="213" mass="24245">MLDTRPPSWPVAALLAVIFLGSIKYVRSLNTHQLRHIPSAGRSDIISSYFDARQFFREFRQTVQEGYEKNDLITWLLKEAKGPQQTIEQISLRVLAINFAAYHTTSMALSMTCHVHTGANTFDGFRFSEKRERNGEGAKHQMVALSHDYTTFGTGRHACPGRFSAVNEREAMLAHILLTYDVKLPDNTSRPPNIWDQTACLPNPYASLFRKRD</sequence>
<dbReference type="InterPro" id="IPR036396">
    <property type="entry name" value="Cyt_P450_sf"/>
</dbReference>
<evidence type="ECO:0000256" key="5">
    <source>
        <dbReference type="ARBA" id="ARBA00023004"/>
    </source>
</evidence>
<dbReference type="EMBL" id="KN817552">
    <property type="protein sequence ID" value="KJA22131.1"/>
    <property type="molecule type" value="Genomic_DNA"/>
</dbReference>
<dbReference type="AlphaFoldDB" id="A0A0D2P098"/>
<evidence type="ECO:0008006" key="9">
    <source>
        <dbReference type="Google" id="ProtNLM"/>
    </source>
</evidence>
<dbReference type="Gene3D" id="1.10.630.10">
    <property type="entry name" value="Cytochrome P450"/>
    <property type="match status" value="2"/>
</dbReference>
<reference evidence="8" key="1">
    <citation type="submission" date="2014-04" db="EMBL/GenBank/DDBJ databases">
        <title>Evolutionary Origins and Diversification of the Mycorrhizal Mutualists.</title>
        <authorList>
            <consortium name="DOE Joint Genome Institute"/>
            <consortium name="Mycorrhizal Genomics Consortium"/>
            <person name="Kohler A."/>
            <person name="Kuo A."/>
            <person name="Nagy L.G."/>
            <person name="Floudas D."/>
            <person name="Copeland A."/>
            <person name="Barry K.W."/>
            <person name="Cichocki N."/>
            <person name="Veneault-Fourrey C."/>
            <person name="LaButti K."/>
            <person name="Lindquist E.A."/>
            <person name="Lipzen A."/>
            <person name="Lundell T."/>
            <person name="Morin E."/>
            <person name="Murat C."/>
            <person name="Riley R."/>
            <person name="Ohm R."/>
            <person name="Sun H."/>
            <person name="Tunlid A."/>
            <person name="Henrissat B."/>
            <person name="Grigoriev I.V."/>
            <person name="Hibbett D.S."/>
            <person name="Martin F."/>
        </authorList>
    </citation>
    <scope>NUCLEOTIDE SEQUENCE [LARGE SCALE GENOMIC DNA]</scope>
    <source>
        <strain evidence="8">FD-334 SS-4</strain>
    </source>
</reference>
<evidence type="ECO:0000256" key="6">
    <source>
        <dbReference type="RuleBase" id="RU000461"/>
    </source>
</evidence>
<dbReference type="PROSITE" id="PS00086">
    <property type="entry name" value="CYTOCHROME_P450"/>
    <property type="match status" value="1"/>
</dbReference>
<dbReference type="STRING" id="945553.A0A0D2P098"/>
<evidence type="ECO:0000256" key="4">
    <source>
        <dbReference type="ARBA" id="ARBA00023002"/>
    </source>
</evidence>
<comment type="cofactor">
    <cofactor evidence="1">
        <name>heme</name>
        <dbReference type="ChEBI" id="CHEBI:30413"/>
    </cofactor>
</comment>
<evidence type="ECO:0000313" key="8">
    <source>
        <dbReference type="Proteomes" id="UP000054270"/>
    </source>
</evidence>
<comment type="similarity">
    <text evidence="2 6">Belongs to the cytochrome P450 family.</text>
</comment>
<keyword evidence="8" id="KW-1185">Reference proteome</keyword>
<dbReference type="GO" id="GO:0004497">
    <property type="term" value="F:monooxygenase activity"/>
    <property type="evidence" value="ECO:0007669"/>
    <property type="project" value="UniProtKB-KW"/>
</dbReference>
<evidence type="ECO:0000256" key="3">
    <source>
        <dbReference type="ARBA" id="ARBA00022723"/>
    </source>
</evidence>
<keyword evidence="4 6" id="KW-0560">Oxidoreductase</keyword>
<evidence type="ECO:0000313" key="7">
    <source>
        <dbReference type="EMBL" id="KJA22131.1"/>
    </source>
</evidence>
<organism evidence="7 8">
    <name type="scientific">Hypholoma sublateritium (strain FD-334 SS-4)</name>
    <dbReference type="NCBI Taxonomy" id="945553"/>
    <lineage>
        <taxon>Eukaryota</taxon>
        <taxon>Fungi</taxon>
        <taxon>Dikarya</taxon>
        <taxon>Basidiomycota</taxon>
        <taxon>Agaricomycotina</taxon>
        <taxon>Agaricomycetes</taxon>
        <taxon>Agaricomycetidae</taxon>
        <taxon>Agaricales</taxon>
        <taxon>Agaricineae</taxon>
        <taxon>Strophariaceae</taxon>
        <taxon>Hypholoma</taxon>
    </lineage>
</organism>
<dbReference type="SUPFAM" id="SSF48264">
    <property type="entry name" value="Cytochrome P450"/>
    <property type="match status" value="1"/>
</dbReference>
<dbReference type="OrthoDB" id="3248974at2759"/>
<dbReference type="InterPro" id="IPR001128">
    <property type="entry name" value="Cyt_P450"/>
</dbReference>
<accession>A0A0D2P098</accession>
<gene>
    <name evidence="7" type="ORF">HYPSUDRAFT_215941</name>
</gene>
<protein>
    <recommendedName>
        <fullName evidence="9">Cytochrome P450</fullName>
    </recommendedName>
</protein>
<dbReference type="GO" id="GO:0016705">
    <property type="term" value="F:oxidoreductase activity, acting on paired donors, with incorporation or reduction of molecular oxygen"/>
    <property type="evidence" value="ECO:0007669"/>
    <property type="project" value="InterPro"/>
</dbReference>